<dbReference type="AlphaFoldDB" id="A0A1G7PEJ1"/>
<evidence type="ECO:0000313" key="2">
    <source>
        <dbReference type="Proteomes" id="UP000324020"/>
    </source>
</evidence>
<sequence>MRCHYCDREATYEAEQGGVVVGLCESHFKQRVEELAESDELAALRDRIDIESSE</sequence>
<gene>
    <name evidence="1" type="ORF">SAMN04488067_109141</name>
</gene>
<dbReference type="GeneID" id="55571501"/>
<reference evidence="1 2" key="1">
    <citation type="submission" date="2016-10" db="EMBL/GenBank/DDBJ databases">
        <authorList>
            <person name="Varghese N."/>
            <person name="Submissions S."/>
        </authorList>
    </citation>
    <scope>NUCLEOTIDE SEQUENCE [LARGE SCALE GENOMIC DNA]</scope>
    <source>
        <strain evidence="1 2">CGMCC 1.3527</strain>
    </source>
</reference>
<evidence type="ECO:0000313" key="1">
    <source>
        <dbReference type="EMBL" id="SDF84648.1"/>
    </source>
</evidence>
<dbReference type="EMBL" id="FNBO01000009">
    <property type="protein sequence ID" value="SDF84648.1"/>
    <property type="molecule type" value="Genomic_DNA"/>
</dbReference>
<dbReference type="Proteomes" id="UP000324020">
    <property type="component" value="Unassembled WGS sequence"/>
</dbReference>
<keyword evidence="2" id="KW-1185">Reference proteome</keyword>
<organism evidence="1 2">
    <name type="scientific">Halorubrum xinjiangense</name>
    <dbReference type="NCBI Taxonomy" id="261291"/>
    <lineage>
        <taxon>Archaea</taxon>
        <taxon>Methanobacteriati</taxon>
        <taxon>Methanobacteriota</taxon>
        <taxon>Stenosarchaea group</taxon>
        <taxon>Halobacteria</taxon>
        <taxon>Halobacteriales</taxon>
        <taxon>Haloferacaceae</taxon>
        <taxon>Halorubrum</taxon>
    </lineage>
</organism>
<dbReference type="RefSeq" id="WP_172863944.1">
    <property type="nucleotide sequence ID" value="NZ_FNBO01000009.1"/>
</dbReference>
<accession>A0A1G7PEJ1</accession>
<name>A0A1G7PEJ1_9EURY</name>
<dbReference type="OrthoDB" id="260547at2157"/>
<proteinExistence type="predicted"/>
<dbReference type="Pfam" id="PF20542">
    <property type="entry name" value="DUF6757"/>
    <property type="match status" value="1"/>
</dbReference>
<protein>
    <submittedName>
        <fullName evidence="1">Uncharacterized protein</fullName>
    </submittedName>
</protein>
<dbReference type="InterPro" id="IPR046645">
    <property type="entry name" value="DUF6757"/>
</dbReference>